<dbReference type="AlphaFoldDB" id="X1KB59"/>
<feature type="coiled-coil region" evidence="1">
    <location>
        <begin position="102"/>
        <end position="136"/>
    </location>
</feature>
<sequence length="195" mass="22965">YVPYYECPGGDRMVSLTKCRNRRWNANRLEELVWQQIETLLIQPEMVLAGLKTRMDEANEASYVERELLEINRRFKSLDKEQQQLLQWALKGFPEETVIAENKRINGQRDLLKQRKSELEARLEQARETEVNMESIERFCEVVRQNLGEFTFEDKRLALEALSIKVWVDDNNLEIEGAIPISRDDIQSITSRCSE</sequence>
<evidence type="ECO:0000256" key="1">
    <source>
        <dbReference type="SAM" id="Coils"/>
    </source>
</evidence>
<name>X1KB59_9ZZZZ</name>
<dbReference type="EMBL" id="BARU01041926">
    <property type="protein sequence ID" value="GAH79308.1"/>
    <property type="molecule type" value="Genomic_DNA"/>
</dbReference>
<accession>X1KB59</accession>
<evidence type="ECO:0008006" key="3">
    <source>
        <dbReference type="Google" id="ProtNLM"/>
    </source>
</evidence>
<gene>
    <name evidence="2" type="ORF">S03H2_64527</name>
</gene>
<feature type="non-terminal residue" evidence="2">
    <location>
        <position position="1"/>
    </location>
</feature>
<keyword evidence="1" id="KW-0175">Coiled coil</keyword>
<proteinExistence type="predicted"/>
<evidence type="ECO:0000313" key="2">
    <source>
        <dbReference type="EMBL" id="GAH79308.1"/>
    </source>
</evidence>
<organism evidence="2">
    <name type="scientific">marine sediment metagenome</name>
    <dbReference type="NCBI Taxonomy" id="412755"/>
    <lineage>
        <taxon>unclassified sequences</taxon>
        <taxon>metagenomes</taxon>
        <taxon>ecological metagenomes</taxon>
    </lineage>
</organism>
<reference evidence="2" key="1">
    <citation type="journal article" date="2014" name="Front. Microbiol.">
        <title>High frequency of phylogenetically diverse reductive dehalogenase-homologous genes in deep subseafloor sedimentary metagenomes.</title>
        <authorList>
            <person name="Kawai M."/>
            <person name="Futagami T."/>
            <person name="Toyoda A."/>
            <person name="Takaki Y."/>
            <person name="Nishi S."/>
            <person name="Hori S."/>
            <person name="Arai W."/>
            <person name="Tsubouchi T."/>
            <person name="Morono Y."/>
            <person name="Uchiyama I."/>
            <person name="Ito T."/>
            <person name="Fujiyama A."/>
            <person name="Inagaki F."/>
            <person name="Takami H."/>
        </authorList>
    </citation>
    <scope>NUCLEOTIDE SEQUENCE</scope>
    <source>
        <strain evidence="2">Expedition CK06-06</strain>
    </source>
</reference>
<protein>
    <recommendedName>
        <fullName evidence="3">Recombinase zinc beta ribbon domain-containing protein</fullName>
    </recommendedName>
</protein>
<comment type="caution">
    <text evidence="2">The sequence shown here is derived from an EMBL/GenBank/DDBJ whole genome shotgun (WGS) entry which is preliminary data.</text>
</comment>